<evidence type="ECO:0000256" key="2">
    <source>
        <dbReference type="SAM" id="SignalP"/>
    </source>
</evidence>
<proteinExistence type="predicted"/>
<name>A0AAV9VYL6_9PEZI</name>
<dbReference type="EMBL" id="JAVHJL010000008">
    <property type="protein sequence ID" value="KAK6498923.1"/>
    <property type="molecule type" value="Genomic_DNA"/>
</dbReference>
<accession>A0AAV9VYL6</accession>
<evidence type="ECO:0000256" key="1">
    <source>
        <dbReference type="SAM" id="MobiDB-lite"/>
    </source>
</evidence>
<feature type="region of interest" description="Disordered" evidence="1">
    <location>
        <begin position="362"/>
        <end position="422"/>
    </location>
</feature>
<feature type="compositionally biased region" description="Low complexity" evidence="1">
    <location>
        <begin position="378"/>
        <end position="422"/>
    </location>
</feature>
<feature type="chain" id="PRO_5043956592" evidence="2">
    <location>
        <begin position="24"/>
        <end position="687"/>
    </location>
</feature>
<evidence type="ECO:0000313" key="4">
    <source>
        <dbReference type="Proteomes" id="UP001370758"/>
    </source>
</evidence>
<feature type="compositionally biased region" description="Polar residues" evidence="1">
    <location>
        <begin position="362"/>
        <end position="377"/>
    </location>
</feature>
<dbReference type="Proteomes" id="UP001370758">
    <property type="component" value="Unassembled WGS sequence"/>
</dbReference>
<protein>
    <submittedName>
        <fullName evidence="3">Uncharacterized protein</fullName>
    </submittedName>
</protein>
<sequence length="687" mass="71087">MHLSIYSYRLLLLQLLGTYRVYGQTTSFVTSFTTEVIVTTETIFSTVTVGCNGLPVSTALATSNDATSTTLSTGIATETVTVAVGTLTETQTIHSTTTGTTSVTTTVSGSATDIAISAGVPFALNIFGPGDVSLAAVVDSTGAVELVDASTVSGDATAVYIDDVGFIRLLDSQDDVLYFPGLTFPKLFQRQTTTGKAAAKAESELSTSDTAGNFSASASSIVLEHEGTGVGFFFNNPASGRRGFYGVPSGQTPDSTLTSGTVKGSVVSTSVSATKGVSTTANSTTATGIDAIITSYSSFCQAYLSLSATATEGSTTTVASTTLISTNFSNTTVSSPGPLESTQTKTPEVTVATVGTFETWSSVPSGQRLQGRQTTGYTDSTTSTTSTSTSTASTSTASTASTSTASDSTASNSTASAKSTNSTLSIPEALQTYSSDVISSACKARVTYSLISTSIFYISEGTETTTTDVGETSTIYGPSSSTITETANGTTVPVTATIVAQTLVQPTPSAICRIGTGSNICLDIVYNQTATNSSSLDPIRAWAVETSRDLIAEIPLFTLDEYGRLTYTHPSTQTKLYAALPKGNPTEANPLTFISPQYKSTYSFGYVKWFWDPTNNDKLILDPDNGEITNSGDTAPTGLGVCFYNSPAPSPAPQGSYFAIGPASATVYDISTQVVNCFMGLSYGFRA</sequence>
<organism evidence="3 4">
    <name type="scientific">Arthrobotrys musiformis</name>
    <dbReference type="NCBI Taxonomy" id="47236"/>
    <lineage>
        <taxon>Eukaryota</taxon>
        <taxon>Fungi</taxon>
        <taxon>Dikarya</taxon>
        <taxon>Ascomycota</taxon>
        <taxon>Pezizomycotina</taxon>
        <taxon>Orbiliomycetes</taxon>
        <taxon>Orbiliales</taxon>
        <taxon>Orbiliaceae</taxon>
        <taxon>Arthrobotrys</taxon>
    </lineage>
</organism>
<evidence type="ECO:0000313" key="3">
    <source>
        <dbReference type="EMBL" id="KAK6498923.1"/>
    </source>
</evidence>
<comment type="caution">
    <text evidence="3">The sequence shown here is derived from an EMBL/GenBank/DDBJ whole genome shotgun (WGS) entry which is preliminary data.</text>
</comment>
<keyword evidence="4" id="KW-1185">Reference proteome</keyword>
<dbReference type="AlphaFoldDB" id="A0AAV9VYL6"/>
<feature type="signal peptide" evidence="2">
    <location>
        <begin position="1"/>
        <end position="23"/>
    </location>
</feature>
<keyword evidence="2" id="KW-0732">Signal</keyword>
<gene>
    <name evidence="3" type="ORF">TWF481_011493</name>
</gene>
<reference evidence="3 4" key="1">
    <citation type="submission" date="2023-08" db="EMBL/GenBank/DDBJ databases">
        <authorList>
            <person name="Palmer J.M."/>
        </authorList>
    </citation>
    <scope>NUCLEOTIDE SEQUENCE [LARGE SCALE GENOMIC DNA]</scope>
    <source>
        <strain evidence="3 4">TWF481</strain>
    </source>
</reference>